<dbReference type="RefSeq" id="WP_160657572.1">
    <property type="nucleotide sequence ID" value="NZ_JBHRWU010000001.1"/>
</dbReference>
<protein>
    <submittedName>
        <fullName evidence="2">Uncharacterized protein</fullName>
    </submittedName>
</protein>
<evidence type="ECO:0000313" key="3">
    <source>
        <dbReference type="Proteomes" id="UP000436284"/>
    </source>
</evidence>
<proteinExistence type="predicted"/>
<accession>A0A6N8U3T9</accession>
<feature type="region of interest" description="Disordered" evidence="1">
    <location>
        <begin position="144"/>
        <end position="164"/>
    </location>
</feature>
<feature type="compositionally biased region" description="Low complexity" evidence="1">
    <location>
        <begin position="65"/>
        <end position="77"/>
    </location>
</feature>
<dbReference type="PROSITE" id="PS51257">
    <property type="entry name" value="PROKAR_LIPOPROTEIN"/>
    <property type="match status" value="1"/>
</dbReference>
<feature type="compositionally biased region" description="Acidic residues" evidence="1">
    <location>
        <begin position="46"/>
        <end position="55"/>
    </location>
</feature>
<keyword evidence="3" id="KW-1185">Reference proteome</keyword>
<organism evidence="2 3">
    <name type="scientific">Salinicoccus hispanicus</name>
    <dbReference type="NCBI Taxonomy" id="157225"/>
    <lineage>
        <taxon>Bacteria</taxon>
        <taxon>Bacillati</taxon>
        <taxon>Bacillota</taxon>
        <taxon>Bacilli</taxon>
        <taxon>Bacillales</taxon>
        <taxon>Staphylococcaceae</taxon>
        <taxon>Salinicoccus</taxon>
    </lineage>
</organism>
<dbReference type="Proteomes" id="UP000436284">
    <property type="component" value="Unassembled WGS sequence"/>
</dbReference>
<name>A0A6N8U3T9_9STAP</name>
<dbReference type="OrthoDB" id="2451110at2"/>
<feature type="region of interest" description="Disordered" evidence="1">
    <location>
        <begin position="30"/>
        <end position="113"/>
    </location>
</feature>
<evidence type="ECO:0000313" key="2">
    <source>
        <dbReference type="EMBL" id="MXQ51997.1"/>
    </source>
</evidence>
<feature type="compositionally biased region" description="Acidic residues" evidence="1">
    <location>
        <begin position="78"/>
        <end position="102"/>
    </location>
</feature>
<evidence type="ECO:0000256" key="1">
    <source>
        <dbReference type="SAM" id="MobiDB-lite"/>
    </source>
</evidence>
<feature type="compositionally biased region" description="Basic and acidic residues" evidence="1">
    <location>
        <begin position="152"/>
        <end position="162"/>
    </location>
</feature>
<sequence length="376" mass="41268">MKSLVGMVGVIFVALLLSGCQDTENEAVDQNVDAVDESSQDGVSSEGEEAVEDSEENKNEETQEEPSGGSSSSTSNDEQSEETEENNDGNSDSEEVEEESSDEAAGNHSDDYEDVQMTPYYFIDSHTYLTETDYLTAYSISRDETQGSSLGDRLEQSLKESDPSEQEILASFTNMTVEWPELTVNFNEEGTHLSTTSAQTTFFYESLFGISNLYGIEEITFTNPDGEEDISVAQRLVDAPMIIEEESGLARGYYTIYDVDLEQTVFIPGGQVGEQIADEAGEPFSFPETVEAMATVDSEGASHDSAIVEGLEVVETSFEDGVATVQYTLDEEIGTEADRIVFENAIQLAALDFKAREVRLINDTLQESVTYPLIEK</sequence>
<dbReference type="EMBL" id="WUUK01000005">
    <property type="protein sequence ID" value="MXQ51997.1"/>
    <property type="molecule type" value="Genomic_DNA"/>
</dbReference>
<reference evidence="2 3" key="1">
    <citation type="submission" date="2019-12" db="EMBL/GenBank/DDBJ databases">
        <title>Salinicoccus cyprini sp. nov., isolated from gastro-intestinal tract of mirror carp, Cyprinus carpio var. specularis, collected from Gobind Sagar Reservoir, Himachal Pradesh, India.</title>
        <authorList>
            <person name="Talwar C."/>
            <person name="Singh A.K."/>
            <person name="Lal R."/>
            <person name="Negi R.K."/>
        </authorList>
    </citation>
    <scope>NUCLEOTIDE SEQUENCE [LARGE SCALE GENOMIC DNA]</scope>
    <source>
        <strain evidence="2 3">J-82</strain>
    </source>
</reference>
<gene>
    <name evidence="2" type="ORF">GQ671_12045</name>
</gene>
<comment type="caution">
    <text evidence="2">The sequence shown here is derived from an EMBL/GenBank/DDBJ whole genome shotgun (WGS) entry which is preliminary data.</text>
</comment>
<dbReference type="AlphaFoldDB" id="A0A6N8U3T9"/>